<keyword evidence="20" id="KW-1185">Reference proteome</keyword>
<evidence type="ECO:0000313" key="20">
    <source>
        <dbReference type="Proteomes" id="UP000242180"/>
    </source>
</evidence>
<keyword evidence="6" id="KW-0547">Nucleotide-binding</keyword>
<comment type="subcellular location">
    <subcellularLocation>
        <location evidence="2">Chromosome</location>
        <location evidence="2">Telomere</location>
    </subcellularLocation>
    <subcellularLocation>
        <location evidence="1">Nucleus</location>
    </subcellularLocation>
</comment>
<keyword evidence="8" id="KW-0378">Hydrolase</keyword>
<evidence type="ECO:0000256" key="6">
    <source>
        <dbReference type="ARBA" id="ARBA00022741"/>
    </source>
</evidence>
<sequence length="761" mass="84498">MAQKKATIYILNASPSMGRTLPGHSKSQFEESQSILLGLLEEKAMAGRKTDVVSVLLVGTEETSNVLAEEDQYQHISALDDFKPPSAVLLRTIANATVTEAKDATGDTVHMTATFCRQLKYERRIVVLTNGEDPVDWSDREEITRRITDISTSVLVVGLEGTKVEDNEKSPHLAENTENWKAIAEATGGDMLSQDEALSELHNFRPKVVRPTPIFRGFLTLGDTSRVNDAALSISVTMYVTTMVQRPPGSKKYSALSNQPAKETGTHTVNTKREHKVKNKSTAEEDRPESEALPEADNLDQDIPDEKVDESTIVSAGVFGKTLVPIGPEEEEVLKLRTKPGMQILGLLSADAVPRDYFLGQVYVITPGTFKPIASGTALSSFARCLDEKNAVALVRYVFRNDTQPKLGVLFPYFEQDIDVLHFIQVPYNEDVRMFGFNSLDRVVSTSGKIVDRDHPLLPTQEMEELMDQFVSETSMYDPATGEEYLRLDETYNPMLWRVEKAITTRAINEAAPIPELDDRLKAQLNFLPILPNSKEDGLTQKLKDIFNVKKAAKKEKRGYGQGNEGQTAAGAADMDVDEIVQSKRVKKEHETDYNAAIESLVGKDVRQVSSLDPIGTFNAMVNNTKEDLITTAVEQMGNLIIELVTTSFADQHYGKALECLKTVRSTSAKENESDTFNGFMHRLKSKVDPGNPKSRRLDFWELLKKEDVTLISKEEAEDSDVSPDQAKEFLKADTATAPEPEHTAEGEDEGEDDLLAQMLE</sequence>
<dbReference type="GO" id="GO:0005524">
    <property type="term" value="F:ATP binding"/>
    <property type="evidence" value="ECO:0007669"/>
    <property type="project" value="UniProtKB-KW"/>
</dbReference>
<feature type="compositionally biased region" description="Polar residues" evidence="17">
    <location>
        <begin position="255"/>
        <end position="269"/>
    </location>
</feature>
<keyword evidence="12" id="KW-0238">DNA-binding</keyword>
<dbReference type="GO" id="GO:0016787">
    <property type="term" value="F:hydrolase activity"/>
    <property type="evidence" value="ECO:0007669"/>
    <property type="project" value="UniProtKB-KW"/>
</dbReference>
<dbReference type="SUPFAM" id="SSF101420">
    <property type="entry name" value="C-terminal domain of Ku80"/>
    <property type="match status" value="1"/>
</dbReference>
<evidence type="ECO:0000256" key="17">
    <source>
        <dbReference type="SAM" id="MobiDB-lite"/>
    </source>
</evidence>
<keyword evidence="9" id="KW-0347">Helicase</keyword>
<evidence type="ECO:0000313" key="19">
    <source>
        <dbReference type="EMBL" id="ORY97721.1"/>
    </source>
</evidence>
<dbReference type="InterPro" id="IPR016194">
    <property type="entry name" value="SPOC-like_C_dom_sf"/>
</dbReference>
<accession>A0A1X2HFM3</accession>
<organism evidence="19 20">
    <name type="scientific">Syncephalastrum racemosum</name>
    <name type="common">Filamentous fungus</name>
    <dbReference type="NCBI Taxonomy" id="13706"/>
    <lineage>
        <taxon>Eukaryota</taxon>
        <taxon>Fungi</taxon>
        <taxon>Fungi incertae sedis</taxon>
        <taxon>Mucoromycota</taxon>
        <taxon>Mucoromycotina</taxon>
        <taxon>Mucoromycetes</taxon>
        <taxon>Mucorales</taxon>
        <taxon>Syncephalastraceae</taxon>
        <taxon>Syncephalastrum</taxon>
    </lineage>
</organism>
<feature type="region of interest" description="Disordered" evidence="17">
    <location>
        <begin position="247"/>
        <end position="302"/>
    </location>
</feature>
<evidence type="ECO:0000256" key="7">
    <source>
        <dbReference type="ARBA" id="ARBA00022763"/>
    </source>
</evidence>
<reference evidence="19 20" key="1">
    <citation type="submission" date="2016-07" db="EMBL/GenBank/DDBJ databases">
        <title>Pervasive Adenine N6-methylation of Active Genes in Fungi.</title>
        <authorList>
            <consortium name="DOE Joint Genome Institute"/>
            <person name="Mondo S.J."/>
            <person name="Dannebaum R.O."/>
            <person name="Kuo R.C."/>
            <person name="Labutti K."/>
            <person name="Haridas S."/>
            <person name="Kuo A."/>
            <person name="Salamov A."/>
            <person name="Ahrendt S.R."/>
            <person name="Lipzen A."/>
            <person name="Sullivan W."/>
            <person name="Andreopoulos W.B."/>
            <person name="Clum A."/>
            <person name="Lindquist E."/>
            <person name="Daum C."/>
            <person name="Ramamoorthy G.K."/>
            <person name="Gryganskyi A."/>
            <person name="Culley D."/>
            <person name="Magnuson J.K."/>
            <person name="James T.Y."/>
            <person name="O'Malley M.A."/>
            <person name="Stajich J.E."/>
            <person name="Spatafora J.W."/>
            <person name="Visel A."/>
            <person name="Grigoriev I.V."/>
        </authorList>
    </citation>
    <scope>NUCLEOTIDE SEQUENCE [LARGE SCALE GENOMIC DNA]</scope>
    <source>
        <strain evidence="19 20">NRRL 2496</strain>
    </source>
</reference>
<keyword evidence="7" id="KW-0227">DNA damage</keyword>
<dbReference type="GO" id="GO:0006303">
    <property type="term" value="P:double-strand break repair via nonhomologous end joining"/>
    <property type="evidence" value="ECO:0007669"/>
    <property type="project" value="InterPro"/>
</dbReference>
<dbReference type="SUPFAM" id="SSF100939">
    <property type="entry name" value="SPOC domain-like"/>
    <property type="match status" value="1"/>
</dbReference>
<dbReference type="InterPro" id="IPR036465">
    <property type="entry name" value="vWFA_dom_sf"/>
</dbReference>
<dbReference type="GO" id="GO:0000781">
    <property type="term" value="C:chromosome, telomeric region"/>
    <property type="evidence" value="ECO:0007669"/>
    <property type="project" value="UniProtKB-SubCell"/>
</dbReference>
<evidence type="ECO:0000256" key="1">
    <source>
        <dbReference type="ARBA" id="ARBA00004123"/>
    </source>
</evidence>
<feature type="domain" description="VWFA" evidence="18">
    <location>
        <begin position="6"/>
        <end position="208"/>
    </location>
</feature>
<proteinExistence type="inferred from homology"/>
<dbReference type="Gene3D" id="1.25.40.240">
    <property type="entry name" value="Ku, C-terminal domain"/>
    <property type="match status" value="1"/>
</dbReference>
<protein>
    <recommendedName>
        <fullName evidence="4">ATP-dependent DNA helicase II subunit 2</fullName>
    </recommendedName>
    <alternativeName>
        <fullName evidence="16">ATP-dependent DNA helicase II subunit Ku80</fullName>
    </alternativeName>
</protein>
<dbReference type="SMART" id="SM00559">
    <property type="entry name" value="Ku78"/>
    <property type="match status" value="1"/>
</dbReference>
<name>A0A1X2HFM3_SYNRA</name>
<evidence type="ECO:0000256" key="16">
    <source>
        <dbReference type="ARBA" id="ARBA00031847"/>
    </source>
</evidence>
<keyword evidence="11" id="KW-0779">Telomere</keyword>
<dbReference type="GO" id="GO:0003690">
    <property type="term" value="F:double-stranded DNA binding"/>
    <property type="evidence" value="ECO:0007669"/>
    <property type="project" value="TreeGrafter"/>
</dbReference>
<dbReference type="EMBL" id="MCGN01000004">
    <property type="protein sequence ID" value="ORY97721.1"/>
    <property type="molecule type" value="Genomic_DNA"/>
</dbReference>
<evidence type="ECO:0000259" key="18">
    <source>
        <dbReference type="PROSITE" id="PS50234"/>
    </source>
</evidence>
<evidence type="ECO:0000256" key="11">
    <source>
        <dbReference type="ARBA" id="ARBA00022895"/>
    </source>
</evidence>
<gene>
    <name evidence="19" type="ORF">BCR43DRAFT_250054</name>
</gene>
<dbReference type="Gene3D" id="3.40.50.410">
    <property type="entry name" value="von Willebrand factor, type A domain"/>
    <property type="match status" value="1"/>
</dbReference>
<dbReference type="PANTHER" id="PTHR12604">
    <property type="entry name" value="KU AUTOANTIGEN DNA HELICASE"/>
    <property type="match status" value="1"/>
</dbReference>
<dbReference type="InterPro" id="IPR036494">
    <property type="entry name" value="Ku_C_sf"/>
</dbReference>
<comment type="caution">
    <text evidence="19">The sequence shown here is derived from an EMBL/GenBank/DDBJ whole genome shotgun (WGS) entry which is preliminary data.</text>
</comment>
<dbReference type="Pfam" id="PF08785">
    <property type="entry name" value="Ku_PK_bind"/>
    <property type="match status" value="1"/>
</dbReference>
<dbReference type="STRING" id="13706.A0A1X2HFM3"/>
<feature type="compositionally biased region" description="Acidic residues" evidence="17">
    <location>
        <begin position="286"/>
        <end position="302"/>
    </location>
</feature>
<keyword evidence="13" id="KW-0233">DNA recombination</keyword>
<dbReference type="InterPro" id="IPR014893">
    <property type="entry name" value="Ku_PK_bind"/>
</dbReference>
<evidence type="ECO:0000256" key="9">
    <source>
        <dbReference type="ARBA" id="ARBA00022806"/>
    </source>
</evidence>
<evidence type="ECO:0000256" key="4">
    <source>
        <dbReference type="ARBA" id="ARBA00021792"/>
    </source>
</evidence>
<dbReference type="GO" id="GO:0006310">
    <property type="term" value="P:DNA recombination"/>
    <property type="evidence" value="ECO:0007669"/>
    <property type="project" value="UniProtKB-KW"/>
</dbReference>
<dbReference type="PANTHER" id="PTHR12604:SF4">
    <property type="entry name" value="X-RAY REPAIR CROSS-COMPLEMENTING PROTEIN 5"/>
    <property type="match status" value="1"/>
</dbReference>
<dbReference type="SUPFAM" id="SSF53300">
    <property type="entry name" value="vWA-like"/>
    <property type="match status" value="1"/>
</dbReference>
<dbReference type="GO" id="GO:0042162">
    <property type="term" value="F:telomeric DNA binding"/>
    <property type="evidence" value="ECO:0007669"/>
    <property type="project" value="InterPro"/>
</dbReference>
<keyword evidence="14" id="KW-0234">DNA repair</keyword>
<dbReference type="OrthoDB" id="30826at2759"/>
<evidence type="ECO:0000256" key="10">
    <source>
        <dbReference type="ARBA" id="ARBA00022840"/>
    </source>
</evidence>
<dbReference type="GO" id="GO:0003684">
    <property type="term" value="F:damaged DNA binding"/>
    <property type="evidence" value="ECO:0007669"/>
    <property type="project" value="InterPro"/>
</dbReference>
<dbReference type="Gene3D" id="2.40.290.10">
    <property type="match status" value="1"/>
</dbReference>
<dbReference type="AlphaFoldDB" id="A0A1X2HFM3"/>
<evidence type="ECO:0000256" key="13">
    <source>
        <dbReference type="ARBA" id="ARBA00023172"/>
    </source>
</evidence>
<dbReference type="InterPro" id="IPR005161">
    <property type="entry name" value="Ku_N"/>
</dbReference>
<dbReference type="Pfam" id="PF03731">
    <property type="entry name" value="Ku_N"/>
    <property type="match status" value="1"/>
</dbReference>
<dbReference type="GO" id="GO:0000723">
    <property type="term" value="P:telomere maintenance"/>
    <property type="evidence" value="ECO:0007669"/>
    <property type="project" value="InterPro"/>
</dbReference>
<dbReference type="Pfam" id="PF02735">
    <property type="entry name" value="Ku"/>
    <property type="match status" value="1"/>
</dbReference>
<dbReference type="GO" id="GO:0043564">
    <property type="term" value="C:Ku70:Ku80 complex"/>
    <property type="evidence" value="ECO:0007669"/>
    <property type="project" value="InterPro"/>
</dbReference>
<evidence type="ECO:0000256" key="8">
    <source>
        <dbReference type="ARBA" id="ARBA00022801"/>
    </source>
</evidence>
<dbReference type="GO" id="GO:0004386">
    <property type="term" value="F:helicase activity"/>
    <property type="evidence" value="ECO:0007669"/>
    <property type="project" value="UniProtKB-KW"/>
</dbReference>
<dbReference type="InterPro" id="IPR024193">
    <property type="entry name" value="Ku80"/>
</dbReference>
<dbReference type="CDD" id="cd00873">
    <property type="entry name" value="KU80"/>
    <property type="match status" value="1"/>
</dbReference>
<comment type="similarity">
    <text evidence="3">Belongs to the ku80 family.</text>
</comment>
<evidence type="ECO:0000256" key="12">
    <source>
        <dbReference type="ARBA" id="ARBA00023125"/>
    </source>
</evidence>
<evidence type="ECO:0000256" key="15">
    <source>
        <dbReference type="ARBA" id="ARBA00023242"/>
    </source>
</evidence>
<keyword evidence="5" id="KW-0158">Chromosome</keyword>
<keyword evidence="10" id="KW-0067">ATP-binding</keyword>
<dbReference type="InterPro" id="IPR006164">
    <property type="entry name" value="DNA_bd_Ku70/Ku80"/>
</dbReference>
<dbReference type="Proteomes" id="UP000242180">
    <property type="component" value="Unassembled WGS sequence"/>
</dbReference>
<dbReference type="Gene3D" id="1.10.1600.10">
    <property type="match status" value="1"/>
</dbReference>
<evidence type="ECO:0000256" key="2">
    <source>
        <dbReference type="ARBA" id="ARBA00004574"/>
    </source>
</evidence>
<keyword evidence="15" id="KW-0539">Nucleus</keyword>
<dbReference type="InParanoid" id="A0A1X2HFM3"/>
<dbReference type="OMA" id="WAMQYVW"/>
<evidence type="ECO:0000256" key="3">
    <source>
        <dbReference type="ARBA" id="ARBA00007726"/>
    </source>
</evidence>
<dbReference type="InterPro" id="IPR002035">
    <property type="entry name" value="VWF_A"/>
</dbReference>
<evidence type="ECO:0000256" key="14">
    <source>
        <dbReference type="ARBA" id="ARBA00023204"/>
    </source>
</evidence>
<evidence type="ECO:0000256" key="5">
    <source>
        <dbReference type="ARBA" id="ARBA00022454"/>
    </source>
</evidence>
<feature type="region of interest" description="Disordered" evidence="17">
    <location>
        <begin position="714"/>
        <end position="761"/>
    </location>
</feature>
<dbReference type="PROSITE" id="PS50234">
    <property type="entry name" value="VWFA"/>
    <property type="match status" value="1"/>
</dbReference>
<dbReference type="FunCoup" id="A0A1X2HFM3">
    <property type="interactions" value="475"/>
</dbReference>